<name>A0A1I1Z1L0_9FIRM</name>
<dbReference type="RefSeq" id="WP_093912904.1">
    <property type="nucleotide sequence ID" value="NZ_FONL01000003.1"/>
</dbReference>
<proteinExistence type="predicted"/>
<feature type="chain" id="PRO_5011635356" evidence="1">
    <location>
        <begin position="23"/>
        <end position="250"/>
    </location>
</feature>
<organism evidence="2 3">
    <name type="scientific">Succiniclasticum ruminis DSM 9236</name>
    <dbReference type="NCBI Taxonomy" id="1123323"/>
    <lineage>
        <taxon>Bacteria</taxon>
        <taxon>Bacillati</taxon>
        <taxon>Bacillota</taxon>
        <taxon>Negativicutes</taxon>
        <taxon>Acidaminococcales</taxon>
        <taxon>Acidaminococcaceae</taxon>
        <taxon>Succiniclasticum</taxon>
    </lineage>
</organism>
<dbReference type="Proteomes" id="UP000198896">
    <property type="component" value="Unassembled WGS sequence"/>
</dbReference>
<reference evidence="2 3" key="1">
    <citation type="submission" date="2016-10" db="EMBL/GenBank/DDBJ databases">
        <authorList>
            <person name="de Groot N.N."/>
        </authorList>
    </citation>
    <scope>NUCLEOTIDE SEQUENCE [LARGE SCALE GENOMIC DNA]</scope>
    <source>
        <strain evidence="2 3">DSM 9236</strain>
    </source>
</reference>
<dbReference type="STRING" id="1123323.SAMN05216245_10361"/>
<evidence type="ECO:0000313" key="3">
    <source>
        <dbReference type="Proteomes" id="UP000198896"/>
    </source>
</evidence>
<feature type="signal peptide" evidence="1">
    <location>
        <begin position="1"/>
        <end position="22"/>
    </location>
</feature>
<protein>
    <submittedName>
        <fullName evidence="2">Uncharacterized protein</fullName>
    </submittedName>
</protein>
<sequence>MKKIVLLLLSLLMLVNSATVFAKWSDRDIVERIRTVGNTPAAQKKADKIFSERLKEAEAKRARERAEAEQGYRTVSRRPVVAIVYENNAKTKYDNTIDKKLFEYLDAALPVRTYELIDGRDYKAQLAENGIEDIADAERADIVDILAGSGVDYFLYLGINPVQVKDKGSLFAAGKIANTSLPFRIIDINNNKYIYTKTYTESAKTMSAIGGVGSKSVTLEIMTRVGKQIQAAIESRLPKTISYTEQIVRE</sequence>
<evidence type="ECO:0000313" key="2">
    <source>
        <dbReference type="EMBL" id="SFE24313.1"/>
    </source>
</evidence>
<keyword evidence="3" id="KW-1185">Reference proteome</keyword>
<keyword evidence="1" id="KW-0732">Signal</keyword>
<accession>A0A1I1Z1L0</accession>
<dbReference type="EMBL" id="FONL01000003">
    <property type="protein sequence ID" value="SFE24313.1"/>
    <property type="molecule type" value="Genomic_DNA"/>
</dbReference>
<evidence type="ECO:0000256" key="1">
    <source>
        <dbReference type="SAM" id="SignalP"/>
    </source>
</evidence>
<gene>
    <name evidence="2" type="ORF">SAMN05216245_10361</name>
</gene>
<dbReference type="OrthoDB" id="1669176at2"/>
<dbReference type="AlphaFoldDB" id="A0A1I1Z1L0"/>